<keyword evidence="2" id="KW-0539">Nucleus</keyword>
<gene>
    <name evidence="4" type="ORF">SLEP1_g23031</name>
</gene>
<evidence type="ECO:0000256" key="3">
    <source>
        <dbReference type="SAM" id="MobiDB-lite"/>
    </source>
</evidence>
<dbReference type="GO" id="GO:0006950">
    <property type="term" value="P:response to stress"/>
    <property type="evidence" value="ECO:0007669"/>
    <property type="project" value="UniProtKB-ARBA"/>
</dbReference>
<dbReference type="EMBL" id="BPVZ01000035">
    <property type="protein sequence ID" value="GKV11811.1"/>
    <property type="molecule type" value="Genomic_DNA"/>
</dbReference>
<comment type="caution">
    <text evidence="4">The sequence shown here is derived from an EMBL/GenBank/DDBJ whole genome shotgun (WGS) entry which is preliminary data.</text>
</comment>
<protein>
    <recommendedName>
        <fullName evidence="6">Oxidative stress 3</fullName>
    </recommendedName>
</protein>
<evidence type="ECO:0000313" key="4">
    <source>
        <dbReference type="EMBL" id="GKV11811.1"/>
    </source>
</evidence>
<dbReference type="PANTHER" id="PTHR33172">
    <property type="entry name" value="OS08G0516900 PROTEIN"/>
    <property type="match status" value="1"/>
</dbReference>
<sequence length="194" mass="20733">MGGEERQIFQGVNMKKTDAEISDEIQMNKWDVCMETGDDNPVSNGSSPADSENSISSALSSSDLVEDASSTACSSSSSSSNGPLYELSELMAQLPIKRGLSKYYEGKCQSFTSLASVKSVEDLVKKGNNPYNKTKMKSCKSFGWGLEGQNNRVYSPKATISKKGSRGSCFLSSSSLAGKRGSLVNVNVPFQSSS</sequence>
<comment type="subcellular location">
    <subcellularLocation>
        <location evidence="1">Nucleus</location>
    </subcellularLocation>
</comment>
<dbReference type="GO" id="GO:0005634">
    <property type="term" value="C:nucleus"/>
    <property type="evidence" value="ECO:0007669"/>
    <property type="project" value="UniProtKB-SubCell"/>
</dbReference>
<organism evidence="4 5">
    <name type="scientific">Rubroshorea leprosula</name>
    <dbReference type="NCBI Taxonomy" id="152421"/>
    <lineage>
        <taxon>Eukaryota</taxon>
        <taxon>Viridiplantae</taxon>
        <taxon>Streptophyta</taxon>
        <taxon>Embryophyta</taxon>
        <taxon>Tracheophyta</taxon>
        <taxon>Spermatophyta</taxon>
        <taxon>Magnoliopsida</taxon>
        <taxon>eudicotyledons</taxon>
        <taxon>Gunneridae</taxon>
        <taxon>Pentapetalae</taxon>
        <taxon>rosids</taxon>
        <taxon>malvids</taxon>
        <taxon>Malvales</taxon>
        <taxon>Dipterocarpaceae</taxon>
        <taxon>Rubroshorea</taxon>
    </lineage>
</organism>
<dbReference type="InterPro" id="IPR051992">
    <property type="entry name" value="OxStress_Response_Reg"/>
</dbReference>
<evidence type="ECO:0000313" key="5">
    <source>
        <dbReference type="Proteomes" id="UP001054252"/>
    </source>
</evidence>
<evidence type="ECO:0008006" key="6">
    <source>
        <dbReference type="Google" id="ProtNLM"/>
    </source>
</evidence>
<proteinExistence type="predicted"/>
<evidence type="ECO:0000256" key="1">
    <source>
        <dbReference type="ARBA" id="ARBA00004123"/>
    </source>
</evidence>
<dbReference type="Proteomes" id="UP001054252">
    <property type="component" value="Unassembled WGS sequence"/>
</dbReference>
<dbReference type="AlphaFoldDB" id="A0AAV5JGD9"/>
<feature type="region of interest" description="Disordered" evidence="3">
    <location>
        <begin position="34"/>
        <end position="83"/>
    </location>
</feature>
<name>A0AAV5JGD9_9ROSI</name>
<feature type="compositionally biased region" description="Low complexity" evidence="3">
    <location>
        <begin position="49"/>
        <end position="80"/>
    </location>
</feature>
<dbReference type="PANTHER" id="PTHR33172:SF99">
    <property type="entry name" value="COLD INDUCED PROTEIN-LIKE"/>
    <property type="match status" value="1"/>
</dbReference>
<reference evidence="4 5" key="1">
    <citation type="journal article" date="2021" name="Commun. Biol.">
        <title>The genome of Shorea leprosula (Dipterocarpaceae) highlights the ecological relevance of drought in aseasonal tropical rainforests.</title>
        <authorList>
            <person name="Ng K.K.S."/>
            <person name="Kobayashi M.J."/>
            <person name="Fawcett J.A."/>
            <person name="Hatakeyama M."/>
            <person name="Paape T."/>
            <person name="Ng C.H."/>
            <person name="Ang C.C."/>
            <person name="Tnah L.H."/>
            <person name="Lee C.T."/>
            <person name="Nishiyama T."/>
            <person name="Sese J."/>
            <person name="O'Brien M.J."/>
            <person name="Copetti D."/>
            <person name="Mohd Noor M.I."/>
            <person name="Ong R.C."/>
            <person name="Putra M."/>
            <person name="Sireger I.Z."/>
            <person name="Indrioko S."/>
            <person name="Kosugi Y."/>
            <person name="Izuno A."/>
            <person name="Isagi Y."/>
            <person name="Lee S.L."/>
            <person name="Shimizu K.K."/>
        </authorList>
    </citation>
    <scope>NUCLEOTIDE SEQUENCE [LARGE SCALE GENOMIC DNA]</scope>
    <source>
        <strain evidence="4">214</strain>
    </source>
</reference>
<accession>A0AAV5JGD9</accession>
<evidence type="ECO:0000256" key="2">
    <source>
        <dbReference type="ARBA" id="ARBA00023242"/>
    </source>
</evidence>
<keyword evidence="5" id="KW-1185">Reference proteome</keyword>